<proteinExistence type="predicted"/>
<feature type="non-terminal residue" evidence="2">
    <location>
        <position position="54"/>
    </location>
</feature>
<dbReference type="InterPro" id="IPR017896">
    <property type="entry name" value="4Fe4S_Fe-S-bd"/>
</dbReference>
<protein>
    <submittedName>
        <fullName evidence="2">FMN-binding glutamate synthase family protein</fullName>
    </submittedName>
</protein>
<dbReference type="AlphaFoldDB" id="A0A7C3H4J7"/>
<name>A0A7C3H4J7_9BACT</name>
<gene>
    <name evidence="2" type="ORF">ENJ40_05140</name>
</gene>
<dbReference type="Gene3D" id="3.30.70.20">
    <property type="match status" value="1"/>
</dbReference>
<dbReference type="PROSITE" id="PS51379">
    <property type="entry name" value="4FE4S_FER_2"/>
    <property type="match status" value="1"/>
</dbReference>
<sequence length="54" mass="6286">MGEKAKSKGAAKKKVPRWAEFFPDFIIERDPEKCIQCRICVRECTYGAHIWDAK</sequence>
<evidence type="ECO:0000259" key="1">
    <source>
        <dbReference type="PROSITE" id="PS51379"/>
    </source>
</evidence>
<dbReference type="SUPFAM" id="SSF54862">
    <property type="entry name" value="4Fe-4S ferredoxins"/>
    <property type="match status" value="1"/>
</dbReference>
<comment type="caution">
    <text evidence="2">The sequence shown here is derived from an EMBL/GenBank/DDBJ whole genome shotgun (WGS) entry which is preliminary data.</text>
</comment>
<feature type="domain" description="4Fe-4S ferredoxin-type" evidence="1">
    <location>
        <begin position="25"/>
        <end position="54"/>
    </location>
</feature>
<reference evidence="2" key="1">
    <citation type="journal article" date="2020" name="mSystems">
        <title>Genome- and Community-Level Interaction Insights into Carbon Utilization and Element Cycling Functions of Hydrothermarchaeota in Hydrothermal Sediment.</title>
        <authorList>
            <person name="Zhou Z."/>
            <person name="Liu Y."/>
            <person name="Xu W."/>
            <person name="Pan J."/>
            <person name="Luo Z.H."/>
            <person name="Li M."/>
        </authorList>
    </citation>
    <scope>NUCLEOTIDE SEQUENCE [LARGE SCALE GENOMIC DNA]</scope>
    <source>
        <strain evidence="2">HyVt-483</strain>
    </source>
</reference>
<dbReference type="EMBL" id="DRMH01000068">
    <property type="protein sequence ID" value="HFC97825.1"/>
    <property type="molecule type" value="Genomic_DNA"/>
</dbReference>
<accession>A0A7C3H4J7</accession>
<dbReference type="Pfam" id="PF12837">
    <property type="entry name" value="Fer4_6"/>
    <property type="match status" value="1"/>
</dbReference>
<dbReference type="Proteomes" id="UP000886043">
    <property type="component" value="Unassembled WGS sequence"/>
</dbReference>
<evidence type="ECO:0000313" key="2">
    <source>
        <dbReference type="EMBL" id="HFC97825.1"/>
    </source>
</evidence>
<organism evidence="2">
    <name type="scientific">Thermosulfurimonas dismutans</name>
    <dbReference type="NCBI Taxonomy" id="999894"/>
    <lineage>
        <taxon>Bacteria</taxon>
        <taxon>Pseudomonadati</taxon>
        <taxon>Thermodesulfobacteriota</taxon>
        <taxon>Thermodesulfobacteria</taxon>
        <taxon>Thermodesulfobacteriales</taxon>
        <taxon>Thermodesulfobacteriaceae</taxon>
        <taxon>Thermosulfurimonas</taxon>
    </lineage>
</organism>